<dbReference type="InterPro" id="IPR014030">
    <property type="entry name" value="Ketoacyl_synth_N"/>
</dbReference>
<dbReference type="Gene3D" id="3.40.366.10">
    <property type="entry name" value="Malonyl-Coenzyme A Acyl Carrier Protein, domain 2"/>
    <property type="match status" value="1"/>
</dbReference>
<dbReference type="InterPro" id="IPR016039">
    <property type="entry name" value="Thiolase-like"/>
</dbReference>
<evidence type="ECO:0000256" key="2">
    <source>
        <dbReference type="ARBA" id="ARBA00022553"/>
    </source>
</evidence>
<dbReference type="CDD" id="cd00833">
    <property type="entry name" value="PKS"/>
    <property type="match status" value="1"/>
</dbReference>
<dbReference type="PROSITE" id="PS00606">
    <property type="entry name" value="KS3_1"/>
    <property type="match status" value="1"/>
</dbReference>
<dbReference type="Pfam" id="PF00109">
    <property type="entry name" value="ketoacyl-synt"/>
    <property type="match status" value="1"/>
</dbReference>
<keyword evidence="6" id="KW-1185">Reference proteome</keyword>
<dbReference type="SUPFAM" id="SSF52151">
    <property type="entry name" value="FabD/lysophospholipase-like"/>
    <property type="match status" value="1"/>
</dbReference>
<dbReference type="Pfam" id="PF22621">
    <property type="entry name" value="CurL-like_PKS_C"/>
    <property type="match status" value="1"/>
</dbReference>
<evidence type="ECO:0000259" key="4">
    <source>
        <dbReference type="PROSITE" id="PS52004"/>
    </source>
</evidence>
<dbReference type="InterPro" id="IPR016035">
    <property type="entry name" value="Acyl_Trfase/lysoPLipase"/>
</dbReference>
<keyword evidence="2" id="KW-0597">Phosphoprotein</keyword>
<dbReference type="Gene3D" id="3.40.50.150">
    <property type="entry name" value="Vaccinia Virus protein VP39"/>
    <property type="match status" value="1"/>
</dbReference>
<dbReference type="SUPFAM" id="SSF46785">
    <property type="entry name" value="Winged helix' DNA-binding domain"/>
    <property type="match status" value="1"/>
</dbReference>
<name>A0ABR3WGZ4_9PEZI</name>
<evidence type="ECO:0000313" key="5">
    <source>
        <dbReference type="EMBL" id="KAL1861559.1"/>
    </source>
</evidence>
<dbReference type="InterPro" id="IPR001227">
    <property type="entry name" value="Ac_transferase_dom_sf"/>
</dbReference>
<accession>A0ABR3WGZ4</accession>
<keyword evidence="3" id="KW-0808">Transferase</keyword>
<dbReference type="SMART" id="SM00827">
    <property type="entry name" value="PKS_AT"/>
    <property type="match status" value="1"/>
</dbReference>
<dbReference type="SUPFAM" id="SSF55048">
    <property type="entry name" value="Probable ACP-binding domain of malonyl-CoA ACP transacylase"/>
    <property type="match status" value="1"/>
</dbReference>
<evidence type="ECO:0000313" key="6">
    <source>
        <dbReference type="Proteomes" id="UP001583177"/>
    </source>
</evidence>
<dbReference type="InterPro" id="IPR032088">
    <property type="entry name" value="SAT"/>
</dbReference>
<dbReference type="PANTHER" id="PTHR43775:SF45">
    <property type="entry name" value="CONIDIAL PIGMENT POLYKETIDE SYNTHASE ALB1"/>
    <property type="match status" value="1"/>
</dbReference>
<dbReference type="Gene3D" id="3.30.70.3290">
    <property type="match status" value="1"/>
</dbReference>
<evidence type="ECO:0000256" key="3">
    <source>
        <dbReference type="ARBA" id="ARBA00022679"/>
    </source>
</evidence>
<reference evidence="5 6" key="1">
    <citation type="journal article" date="2024" name="IMA Fungus">
        <title>IMA Genome - F19 : A genome assembly and annotation guide to empower mycologists, including annotated draft genome sequences of Ceratocystis pirilliformis, Diaporthe australafricana, Fusarium ophioides, Paecilomyces lecythidis, and Sporothrix stenoceras.</title>
        <authorList>
            <person name="Aylward J."/>
            <person name="Wilson A.M."/>
            <person name="Visagie C.M."/>
            <person name="Spraker J."/>
            <person name="Barnes I."/>
            <person name="Buitendag C."/>
            <person name="Ceriani C."/>
            <person name="Del Mar Angel L."/>
            <person name="du Plessis D."/>
            <person name="Fuchs T."/>
            <person name="Gasser K."/>
            <person name="Kramer D."/>
            <person name="Li W."/>
            <person name="Munsamy K."/>
            <person name="Piso A."/>
            <person name="Price J.L."/>
            <person name="Sonnekus B."/>
            <person name="Thomas C."/>
            <person name="van der Nest A."/>
            <person name="van Dijk A."/>
            <person name="van Heerden A."/>
            <person name="van Vuuren N."/>
            <person name="Yilmaz N."/>
            <person name="Duong T.A."/>
            <person name="van der Merwe N.A."/>
            <person name="Wingfield M.J."/>
            <person name="Wingfield B.D."/>
        </authorList>
    </citation>
    <scope>NUCLEOTIDE SEQUENCE [LARGE SCALE GENOMIC DNA]</scope>
    <source>
        <strain evidence="5 6">CMW 18300</strain>
    </source>
</reference>
<proteinExistence type="predicted"/>
<comment type="caution">
    <text evidence="5">The sequence shown here is derived from an EMBL/GenBank/DDBJ whole genome shotgun (WGS) entry which is preliminary data.</text>
</comment>
<keyword evidence="1" id="KW-0596">Phosphopantetheine</keyword>
<dbReference type="InterPro" id="IPR020841">
    <property type="entry name" value="PKS_Beta-ketoAc_synthase_dom"/>
</dbReference>
<dbReference type="Gene3D" id="1.10.10.10">
    <property type="entry name" value="Winged helix-like DNA-binding domain superfamily/Winged helix DNA-binding domain"/>
    <property type="match status" value="1"/>
</dbReference>
<dbReference type="InterPro" id="IPR014031">
    <property type="entry name" value="Ketoacyl_synth_C"/>
</dbReference>
<dbReference type="InterPro" id="IPR016036">
    <property type="entry name" value="Malonyl_transacylase_ACP-bd"/>
</dbReference>
<dbReference type="Proteomes" id="UP001583177">
    <property type="component" value="Unassembled WGS sequence"/>
</dbReference>
<gene>
    <name evidence="5" type="ORF">Daus18300_008822</name>
</gene>
<dbReference type="PROSITE" id="PS52004">
    <property type="entry name" value="KS3_2"/>
    <property type="match status" value="1"/>
</dbReference>
<dbReference type="SUPFAM" id="SSF53901">
    <property type="entry name" value="Thiolase-like"/>
    <property type="match status" value="2"/>
</dbReference>
<evidence type="ECO:0000256" key="1">
    <source>
        <dbReference type="ARBA" id="ARBA00022450"/>
    </source>
</evidence>
<dbReference type="Pfam" id="PF16073">
    <property type="entry name" value="SAT"/>
    <property type="match status" value="1"/>
</dbReference>
<dbReference type="SUPFAM" id="SSF53335">
    <property type="entry name" value="S-adenosyl-L-methionine-dependent methyltransferases"/>
    <property type="match status" value="1"/>
</dbReference>
<dbReference type="Pfam" id="PF00698">
    <property type="entry name" value="Acyl_transf_1"/>
    <property type="match status" value="1"/>
</dbReference>
<protein>
    <submittedName>
        <fullName evidence="5">Type I Iterative PKS</fullName>
    </submittedName>
</protein>
<dbReference type="InterPro" id="IPR050091">
    <property type="entry name" value="PKS_NRPS_Biosynth_Enz"/>
</dbReference>
<organism evidence="5 6">
    <name type="scientific">Diaporthe australafricana</name>
    <dbReference type="NCBI Taxonomy" id="127596"/>
    <lineage>
        <taxon>Eukaryota</taxon>
        <taxon>Fungi</taxon>
        <taxon>Dikarya</taxon>
        <taxon>Ascomycota</taxon>
        <taxon>Pezizomycotina</taxon>
        <taxon>Sordariomycetes</taxon>
        <taxon>Sordariomycetidae</taxon>
        <taxon>Diaporthales</taxon>
        <taxon>Diaporthaceae</taxon>
        <taxon>Diaporthe</taxon>
    </lineage>
</organism>
<dbReference type="Gene3D" id="3.30.70.250">
    <property type="entry name" value="Malonyl-CoA ACP transacylase, ACP-binding"/>
    <property type="match status" value="1"/>
</dbReference>
<feature type="domain" description="Ketosynthase family 3 (KS3)" evidence="4">
    <location>
        <begin position="719"/>
        <end position="1144"/>
    </location>
</feature>
<dbReference type="Gene3D" id="3.40.47.10">
    <property type="match status" value="1"/>
</dbReference>
<dbReference type="SMART" id="SM00825">
    <property type="entry name" value="PKS_KS"/>
    <property type="match status" value="1"/>
</dbReference>
<dbReference type="InterPro" id="IPR036390">
    <property type="entry name" value="WH_DNA-bd_sf"/>
</dbReference>
<sequence length="1446" mass="157892">MSTATIQTLLRTSEELHEKVKSLADLLSAQSAVITEQLSKNGTGAREAAGSLHDLWEARDGHEPIEKAKANITGLAQDLGKLTLGPQGFIHELVSVNWEHGALYVALEYGVLETFPEDGSTRSLAEIAEQTGLPAQKLLPICRLLACSGIICEAEAGNFGHTFISTALAANKGFSSWVGFQLYETRLASANLADWLKQPSEYFAGPAAFDLALGMPMHKYHSIKPEKGQRFFKAMNSVAQDGKPLYLHKPTHDADGLINFHKGLDAGNEMVLDWVKSRHEMMADPKNSAVIVAGKSIGAFAERLAAAFPEVNFELRGATPDEVNPPGGYLRRLFLLYGVLWILDDENCVELLRKFVPLLSHPSRPILLVCDLVSPEKGQFDPHVELAFRRRDVTLMTMHNAQQRTAKKWAELIKTADSRFQVSYKEKHTSHSCRGIWEIQMRYGRGGEPYPSARTTCVVGPCAGGFAAAAICSSQTLTELIPAAVEAVIAAFRTAHHAYMVGRDLSSPRSSSNNKAWSAVVSPRGDEKIGDLLQEYEVTKLYISATLPNNRLTLSGPPHILDDFLQRHQSCLKYRYLDIFSPFHAAHLFDASVPEDIVSHVNNDVVANRVPDAGLLSGSTGKVANAPNFRALLRATVADVLCEPVQWNSILSAVQAFWTDHSTDQCTIIPVSSNSAPMICEQISKAGPIKVSVEDVAGDIKRSLRAPNSADTQTGRFVDSKIAVVGFSGRFPSADSNDAFWDLLRAGRDVHRDIPSDRFDWKAHYDPTGKTKNTSRIRYGCFIDDPGHFDARFFNMSPREAENTDPAQRLAITTTYEAMEMSGMVRNRTPSTQQDRIGVFFGTTSDDWREVNSGQNVDTYFIPGGNRAFVPGRISYFFRFSGPSVSMDTACSSSFAAMQTACTYLWRGECDTAIAGGTNVLTNPDNFAGLDRGHFLSTTGNCNAFDDGANGYCRADAVGSVILKRLEDAEADNDPIFGVIVGSTTNHCGQTDSITRPHEGDQSSVFKRIMRYTNYDPLDVGYIEMHPTPWRRENTTSGKRACFLNNFSAAGGNTAVLLEDAPPERLLDENPESVDRRPIHLVTCTGRSAKALQDNIKGLVSWLRNNPTSGEDLPALSYTTTARRMHHNYRTIVSGSSVDSIISTLKSRAAQLEAVPPKPVPQPAHVPNIVFTFTGQGGIYTSMGQTLFDCNPKFKESITRFDHLAHIHGFPSFVGLIDGSHHGDAQEASPAVQQLAMACLQMALTELLGSWGVKPSAVIGHSLGEYAGLHAAGVLSASDVIYLVGTRATLLERHCEQGTHAMLAVKAPMDVVNGLLSHSGCGCELACLNQPTGQVIAGPLDNISDLERRAKAMSIETVRLDVPYAFHSPQVEPILDEFLKLSSRGVIYHPPNLPVLSPLMARTISPGERGQLDGKYLTRACRNPVVFFAAVEAAMRAEVVDQKTSE</sequence>
<dbReference type="Pfam" id="PF02801">
    <property type="entry name" value="Ketoacyl-synt_C"/>
    <property type="match status" value="1"/>
</dbReference>
<dbReference type="PANTHER" id="PTHR43775">
    <property type="entry name" value="FATTY ACID SYNTHASE"/>
    <property type="match status" value="1"/>
</dbReference>
<dbReference type="InterPro" id="IPR014043">
    <property type="entry name" value="Acyl_transferase_dom"/>
</dbReference>
<dbReference type="InterPro" id="IPR036388">
    <property type="entry name" value="WH-like_DNA-bd_sf"/>
</dbReference>
<dbReference type="InterPro" id="IPR018201">
    <property type="entry name" value="Ketoacyl_synth_AS"/>
</dbReference>
<dbReference type="InterPro" id="IPR029063">
    <property type="entry name" value="SAM-dependent_MTases_sf"/>
</dbReference>
<dbReference type="EMBL" id="JAWRVE010000085">
    <property type="protein sequence ID" value="KAL1861559.1"/>
    <property type="molecule type" value="Genomic_DNA"/>
</dbReference>